<keyword evidence="3" id="KW-0067">ATP-binding</keyword>
<dbReference type="KEGG" id="pmic:NW74_04665"/>
<keyword evidence="2" id="KW-0547">Nucleotide-binding</keyword>
<feature type="domain" description="ABC transporter" evidence="5">
    <location>
        <begin position="331"/>
        <end position="544"/>
    </location>
</feature>
<reference evidence="6 7" key="1">
    <citation type="submission" date="2014-10" db="EMBL/GenBank/DDBJ databases">
        <title>Complete genome sequence of Parvimonas micra KCOM 1535 (= ChDC B708).</title>
        <authorList>
            <person name="Kook J.-K."/>
            <person name="Park S.-N."/>
            <person name="Lim Y.K."/>
            <person name="Roh H."/>
        </authorList>
    </citation>
    <scope>NUCLEOTIDE SEQUENCE [LARGE SCALE GENOMIC DNA]</scope>
    <source>
        <strain evidence="7">KCOM 1535 / ChDC B708</strain>
    </source>
</reference>
<dbReference type="InterPro" id="IPR032781">
    <property type="entry name" value="ABC_tran_Xtn"/>
</dbReference>
<keyword evidence="4" id="KW-0175">Coiled coil</keyword>
<gene>
    <name evidence="6" type="ORF">NW74_04665</name>
</gene>
<dbReference type="InterPro" id="IPR027417">
    <property type="entry name" value="P-loop_NTPase"/>
</dbReference>
<keyword evidence="7" id="KW-1185">Reference proteome</keyword>
<dbReference type="InterPro" id="IPR051309">
    <property type="entry name" value="ABCF_ATPase"/>
</dbReference>
<dbReference type="InterPro" id="IPR003439">
    <property type="entry name" value="ABC_transporter-like_ATP-bd"/>
</dbReference>
<dbReference type="OrthoDB" id="9801441at2"/>
<dbReference type="AlphaFoldDB" id="A0A0B4S1Q9"/>
<dbReference type="STRING" id="33033.NW74_04665"/>
<dbReference type="GO" id="GO:0003677">
    <property type="term" value="F:DNA binding"/>
    <property type="evidence" value="ECO:0007669"/>
    <property type="project" value="InterPro"/>
</dbReference>
<dbReference type="InterPro" id="IPR032524">
    <property type="entry name" value="ABC_tran_C"/>
</dbReference>
<dbReference type="InterPro" id="IPR017871">
    <property type="entry name" value="ABC_transporter-like_CS"/>
</dbReference>
<dbReference type="InterPro" id="IPR003593">
    <property type="entry name" value="AAA+_ATPase"/>
</dbReference>
<name>A0A0B4S1Q9_9FIRM</name>
<dbReference type="RefSeq" id="WP_041954107.1">
    <property type="nucleotide sequence ID" value="NZ_CP009761.1"/>
</dbReference>
<evidence type="ECO:0000256" key="3">
    <source>
        <dbReference type="ARBA" id="ARBA00022840"/>
    </source>
</evidence>
<sequence length="631" mass="73676">MIVLSVNGLTKSFLSENILENVTFSISDRDKVGIVGDNGSGKTTLFNLLIKDLSADSGDINFAKNINLSILKQNISYTSDKSVYEECLEVFEKIILLEKEIRELEIEMGNKDLSEEEIRKLFDIYESKRHYFEENNGYSYNSKIRGVLFGLGFLEQDFSKSVNNLSGGQKSRLHLAKILLKPSNLILLDEPTNHLDIESIQFLESYLREYRGSCLIISHDRYFLNAVCNKIFSIENKKLKSFNCGYDEYISRREKDFEVNRHLYEKQQKEISRQKEIIQRFENYGNNRFIKQASSRRKLLDKMDLIENPEIYKNSMKLKLVPEVESGKDVLTISDLSMGFNDKILFDDINLNVYKGDKIGLVGKNGVGKTTLFKIICNNLEAIKGKCDLGARVSIGYYDQEQKTLSNQNTVMDEFWDAYPKMNNFEVRSHLAKFNFFDEDLFKSVGELSGGERARLELLKLMLSKSNFLLLDEPTNHLDIESKEVLENAIVDYSGTVLTISHDRYFLNKVVNKIWYLEDGKITEFYGNYDYFLEKLNEKNEAEEKIISKTEIEKEKKKKKEKEKEERAKKQKLKEIENKIFEIEEKIEICNKDIQNPEIFNDKDKFLQIGEDLSRLIKEKEKLYLEWENYL</sequence>
<proteinExistence type="predicted"/>
<dbReference type="SUPFAM" id="SSF52540">
    <property type="entry name" value="P-loop containing nucleoside triphosphate hydrolases"/>
    <property type="match status" value="2"/>
</dbReference>
<organism evidence="6 7">
    <name type="scientific">Parvimonas micra</name>
    <dbReference type="NCBI Taxonomy" id="33033"/>
    <lineage>
        <taxon>Bacteria</taxon>
        <taxon>Bacillati</taxon>
        <taxon>Bacillota</taxon>
        <taxon>Tissierellia</taxon>
        <taxon>Tissierellales</taxon>
        <taxon>Peptoniphilaceae</taxon>
        <taxon>Parvimonas</taxon>
    </lineage>
</organism>
<dbReference type="Pfam" id="PF00005">
    <property type="entry name" value="ABC_tran"/>
    <property type="match status" value="2"/>
</dbReference>
<dbReference type="Pfam" id="PF16326">
    <property type="entry name" value="ABC_tran_CTD"/>
    <property type="match status" value="1"/>
</dbReference>
<dbReference type="FunFam" id="3.40.50.300:FF:000011">
    <property type="entry name" value="Putative ABC transporter ATP-binding component"/>
    <property type="match status" value="1"/>
</dbReference>
<dbReference type="GO" id="GO:0005524">
    <property type="term" value="F:ATP binding"/>
    <property type="evidence" value="ECO:0007669"/>
    <property type="project" value="UniProtKB-KW"/>
</dbReference>
<dbReference type="PANTHER" id="PTHR42855">
    <property type="entry name" value="ABC TRANSPORTER ATP-BINDING SUBUNIT"/>
    <property type="match status" value="1"/>
</dbReference>
<feature type="coiled-coil region" evidence="4">
    <location>
        <begin position="533"/>
        <end position="593"/>
    </location>
</feature>
<dbReference type="Gene3D" id="3.40.50.300">
    <property type="entry name" value="P-loop containing nucleotide triphosphate hydrolases"/>
    <property type="match status" value="2"/>
</dbReference>
<feature type="domain" description="ABC transporter" evidence="5">
    <location>
        <begin position="4"/>
        <end position="261"/>
    </location>
</feature>
<evidence type="ECO:0000259" key="5">
    <source>
        <dbReference type="PROSITE" id="PS50893"/>
    </source>
</evidence>
<accession>A0A0B4S1Q9</accession>
<evidence type="ECO:0000256" key="4">
    <source>
        <dbReference type="SAM" id="Coils"/>
    </source>
</evidence>
<evidence type="ECO:0000256" key="2">
    <source>
        <dbReference type="ARBA" id="ARBA00022741"/>
    </source>
</evidence>
<dbReference type="CDD" id="cd03221">
    <property type="entry name" value="ABCF_EF-3"/>
    <property type="match status" value="2"/>
</dbReference>
<dbReference type="EMBL" id="CP009761">
    <property type="protein sequence ID" value="AIZ36678.1"/>
    <property type="molecule type" value="Genomic_DNA"/>
</dbReference>
<protein>
    <submittedName>
        <fullName evidence="6">Thiamine ABC transporter substrate-binding protein</fullName>
    </submittedName>
</protein>
<evidence type="ECO:0000256" key="1">
    <source>
        <dbReference type="ARBA" id="ARBA00022737"/>
    </source>
</evidence>
<keyword evidence="1" id="KW-0677">Repeat</keyword>
<evidence type="ECO:0000313" key="6">
    <source>
        <dbReference type="EMBL" id="AIZ36678.1"/>
    </source>
</evidence>
<dbReference type="FunFam" id="3.40.50.300:FF:000309">
    <property type="entry name" value="ABC transporter ATP-binding protein"/>
    <property type="match status" value="1"/>
</dbReference>
<dbReference type="PROSITE" id="PS00211">
    <property type="entry name" value="ABC_TRANSPORTER_1"/>
    <property type="match status" value="1"/>
</dbReference>
<dbReference type="PANTHER" id="PTHR42855:SF2">
    <property type="entry name" value="DRUG RESISTANCE ABC TRANSPORTER,ATP-BINDING PROTEIN"/>
    <property type="match status" value="1"/>
</dbReference>
<dbReference type="PROSITE" id="PS50893">
    <property type="entry name" value="ABC_TRANSPORTER_2"/>
    <property type="match status" value="2"/>
</dbReference>
<dbReference type="Pfam" id="PF12848">
    <property type="entry name" value="ABC_tran_Xtn"/>
    <property type="match status" value="1"/>
</dbReference>
<dbReference type="SMART" id="SM00382">
    <property type="entry name" value="AAA"/>
    <property type="match status" value="2"/>
</dbReference>
<dbReference type="GO" id="GO:0016887">
    <property type="term" value="F:ATP hydrolysis activity"/>
    <property type="evidence" value="ECO:0007669"/>
    <property type="project" value="InterPro"/>
</dbReference>
<evidence type="ECO:0000313" key="7">
    <source>
        <dbReference type="Proteomes" id="UP000031386"/>
    </source>
</evidence>
<dbReference type="Proteomes" id="UP000031386">
    <property type="component" value="Chromosome"/>
</dbReference>